<gene>
    <name evidence="7" type="primary">KIDINS220</name>
</gene>
<dbReference type="InterPro" id="IPR013761">
    <property type="entry name" value="SAM/pointed_sf"/>
</dbReference>
<keyword evidence="4" id="KW-1133">Transmembrane helix</keyword>
<feature type="region of interest" description="Disordered" evidence="3">
    <location>
        <begin position="1146"/>
        <end position="1251"/>
    </location>
</feature>
<feature type="region of interest" description="Disordered" evidence="3">
    <location>
        <begin position="1031"/>
        <end position="1055"/>
    </location>
</feature>
<dbReference type="Gene3D" id="1.25.40.20">
    <property type="entry name" value="Ankyrin repeat-containing domain"/>
    <property type="match status" value="1"/>
</dbReference>
<feature type="compositionally biased region" description="Basic and acidic residues" evidence="3">
    <location>
        <begin position="990"/>
        <end position="1002"/>
    </location>
</feature>
<keyword evidence="8" id="KW-1185">Reference proteome</keyword>
<dbReference type="PANTHER" id="PTHR24116">
    <property type="entry name" value="KINASE D-INTERACTING SUBSTRATE OF 220 KDA"/>
    <property type="match status" value="1"/>
</dbReference>
<feature type="compositionally biased region" description="Basic and acidic residues" evidence="3">
    <location>
        <begin position="1118"/>
        <end position="1134"/>
    </location>
</feature>
<dbReference type="InterPro" id="IPR002110">
    <property type="entry name" value="Ankyrin_rpt"/>
</dbReference>
<dbReference type="FunFam" id="1.10.150.50:FF:000044">
    <property type="entry name" value="kinase D-interacting substrate of 220 kDa isoform X1"/>
    <property type="match status" value="1"/>
</dbReference>
<evidence type="ECO:0000259" key="5">
    <source>
        <dbReference type="Pfam" id="PF07693"/>
    </source>
</evidence>
<dbReference type="GO" id="GO:0019887">
    <property type="term" value="F:protein kinase regulator activity"/>
    <property type="evidence" value="ECO:0007669"/>
    <property type="project" value="TreeGrafter"/>
</dbReference>
<feature type="compositionally biased region" description="Low complexity" evidence="3">
    <location>
        <begin position="1046"/>
        <end position="1055"/>
    </location>
</feature>
<feature type="domain" description="Kinase D-interacting substrate of 220 kDa-like SAM" evidence="6">
    <location>
        <begin position="891"/>
        <end position="976"/>
    </location>
</feature>
<dbReference type="InterPro" id="IPR057092">
    <property type="entry name" value="SAM_KIDINS220"/>
</dbReference>
<feature type="compositionally biased region" description="Polar residues" evidence="3">
    <location>
        <begin position="1033"/>
        <end position="1045"/>
    </location>
</feature>
<evidence type="ECO:0000256" key="1">
    <source>
        <dbReference type="ARBA" id="ARBA00025297"/>
    </source>
</evidence>
<dbReference type="PROSITE" id="PS50297">
    <property type="entry name" value="ANK_REP_REGION"/>
    <property type="match status" value="2"/>
</dbReference>
<dbReference type="GO" id="GO:0038180">
    <property type="term" value="P:nerve growth factor signaling pathway"/>
    <property type="evidence" value="ECO:0007669"/>
    <property type="project" value="TreeGrafter"/>
</dbReference>
<dbReference type="Pfam" id="PF07693">
    <property type="entry name" value="KAP_NTPase"/>
    <property type="match status" value="1"/>
</dbReference>
<keyword evidence="2" id="KW-0040">ANK repeat</keyword>
<dbReference type="InterPro" id="IPR011646">
    <property type="entry name" value="KAP_P-loop"/>
</dbReference>
<proteinExistence type="predicted"/>
<organism evidence="7 8">
    <name type="scientific">Ursus americanus</name>
    <name type="common">American black bear</name>
    <name type="synonym">Euarctos americanus</name>
    <dbReference type="NCBI Taxonomy" id="9643"/>
    <lineage>
        <taxon>Eukaryota</taxon>
        <taxon>Metazoa</taxon>
        <taxon>Chordata</taxon>
        <taxon>Craniata</taxon>
        <taxon>Vertebrata</taxon>
        <taxon>Euteleostomi</taxon>
        <taxon>Mammalia</taxon>
        <taxon>Eutheria</taxon>
        <taxon>Laurasiatheria</taxon>
        <taxon>Carnivora</taxon>
        <taxon>Caniformia</taxon>
        <taxon>Ursidae</taxon>
        <taxon>Ursus</taxon>
    </lineage>
</organism>
<feature type="compositionally biased region" description="Low complexity" evidence="3">
    <location>
        <begin position="1272"/>
        <end position="1281"/>
    </location>
</feature>
<dbReference type="Pfam" id="PF23307">
    <property type="entry name" value="SAM_KIDINS220"/>
    <property type="match status" value="1"/>
</dbReference>
<feature type="transmembrane region" description="Helical" evidence="4">
    <location>
        <begin position="361"/>
        <end position="385"/>
    </location>
</feature>
<comment type="function">
    <text evidence="1">Plays a central role during spermatogenesis by repressing transposable elements and preventing their mobilization, which is essential for the germline integrity. Acts via the piRNA metabolic process, which mediates the repression of transposable elements during meiosis by forming complexes composed of piRNAs and Piwi proteins and governs the methylation and subsequent repression of transposons. Its association with pi-bodies suggests a participation in the primary piRNAs metabolic process. Required prior to the pachytene stage to facilitate the production of multiple types of piRNAs, including those associated with repeats involved in the regulation of retrotransposons. May act by mediating protein-protein interactions during germ cell maturation.</text>
</comment>
<evidence type="ECO:0000256" key="4">
    <source>
        <dbReference type="SAM" id="Phobius"/>
    </source>
</evidence>
<evidence type="ECO:0000313" key="8">
    <source>
        <dbReference type="Proteomes" id="UP000291022"/>
    </source>
</evidence>
<evidence type="ECO:0000256" key="2">
    <source>
        <dbReference type="PROSITE-ProRule" id="PRU00023"/>
    </source>
</evidence>
<feature type="compositionally biased region" description="Acidic residues" evidence="3">
    <location>
        <begin position="1209"/>
        <end position="1219"/>
    </location>
</feature>
<dbReference type="SUPFAM" id="SSF47769">
    <property type="entry name" value="SAM/Pointed domain"/>
    <property type="match status" value="1"/>
</dbReference>
<feature type="compositionally biased region" description="Polar residues" evidence="3">
    <location>
        <begin position="1147"/>
        <end position="1157"/>
    </location>
</feature>
<reference evidence="7" key="2">
    <citation type="submission" date="2025-08" db="UniProtKB">
        <authorList>
            <consortium name="Ensembl"/>
        </authorList>
    </citation>
    <scope>IDENTIFICATION</scope>
</reference>
<dbReference type="InterPro" id="IPR036770">
    <property type="entry name" value="Ankyrin_rpt-contain_sf"/>
</dbReference>
<reference evidence="8" key="1">
    <citation type="submission" date="2016-06" db="EMBL/GenBank/DDBJ databases">
        <title>De novo assembly and RNA-Seq shows season-dependent expression and editing in black bear kidneys.</title>
        <authorList>
            <person name="Korstanje R."/>
            <person name="Srivastava A."/>
            <person name="Sarsani V.K."/>
            <person name="Sheehan S.M."/>
            <person name="Seger R.L."/>
            <person name="Barter M.E."/>
            <person name="Lindqvist C."/>
            <person name="Brody L.C."/>
            <person name="Mullikin J.C."/>
        </authorList>
    </citation>
    <scope>NUCLEOTIDE SEQUENCE [LARGE SCALE GENOMIC DNA]</scope>
</reference>
<dbReference type="InterPro" id="IPR052771">
    <property type="entry name" value="Neurotrophin_sig_adaptor"/>
</dbReference>
<evidence type="ECO:0000256" key="3">
    <source>
        <dbReference type="SAM" id="MobiDB-lite"/>
    </source>
</evidence>
<keyword evidence="4" id="KW-0812">Transmembrane</keyword>
<keyword evidence="4" id="KW-0472">Membrane</keyword>
<feature type="transmembrane region" description="Helical" evidence="4">
    <location>
        <begin position="202"/>
        <end position="223"/>
    </location>
</feature>
<reference evidence="7" key="3">
    <citation type="submission" date="2025-09" db="UniProtKB">
        <authorList>
            <consortium name="Ensembl"/>
        </authorList>
    </citation>
    <scope>IDENTIFICATION</scope>
</reference>
<feature type="domain" description="KAP NTPase" evidence="5">
    <location>
        <begin position="298"/>
        <end position="657"/>
    </location>
</feature>
<dbReference type="Gene3D" id="1.10.150.50">
    <property type="entry name" value="Transcription Factor, Ets-1"/>
    <property type="match status" value="1"/>
</dbReference>
<dbReference type="Ensembl" id="ENSUAMT00000011600.1">
    <property type="protein sequence ID" value="ENSUAMP00000010320.1"/>
    <property type="gene ID" value="ENSUAMG00000007796.1"/>
</dbReference>
<protein>
    <submittedName>
        <fullName evidence="7">Kinase D interacting substrate 220</fullName>
    </submittedName>
</protein>
<evidence type="ECO:0000313" key="7">
    <source>
        <dbReference type="Ensembl" id="ENSUAMP00000010320.1"/>
    </source>
</evidence>
<evidence type="ECO:0000259" key="6">
    <source>
        <dbReference type="Pfam" id="PF23307"/>
    </source>
</evidence>
<dbReference type="SUPFAM" id="SSF48403">
    <property type="entry name" value="Ankyrin repeat"/>
    <property type="match status" value="1"/>
</dbReference>
<feature type="repeat" description="ANK" evidence="2">
    <location>
        <begin position="36"/>
        <end position="68"/>
    </location>
</feature>
<dbReference type="PANTHER" id="PTHR24116:SF0">
    <property type="entry name" value="KINASE D-INTERACTING SUBSTRATE OF 220 KDA"/>
    <property type="match status" value="1"/>
</dbReference>
<name>A0A452QX43_URSAM</name>
<dbReference type="Proteomes" id="UP000291022">
    <property type="component" value="Unassembled WGS sequence"/>
</dbReference>
<feature type="region of interest" description="Disordered" evidence="3">
    <location>
        <begin position="1086"/>
        <end position="1134"/>
    </location>
</feature>
<dbReference type="GO" id="GO:0030165">
    <property type="term" value="F:PDZ domain binding"/>
    <property type="evidence" value="ECO:0007669"/>
    <property type="project" value="TreeGrafter"/>
</dbReference>
<dbReference type="GeneTree" id="ENSGT00940000156714"/>
<feature type="compositionally biased region" description="Polar residues" evidence="3">
    <location>
        <begin position="1099"/>
        <end position="1116"/>
    </location>
</feature>
<feature type="compositionally biased region" description="Basic and acidic residues" evidence="3">
    <location>
        <begin position="1224"/>
        <end position="1248"/>
    </location>
</feature>
<dbReference type="PROSITE" id="PS50088">
    <property type="entry name" value="ANK_REPEAT"/>
    <property type="match status" value="2"/>
</dbReference>
<accession>A0A452QX43</accession>
<dbReference type="Pfam" id="PF12796">
    <property type="entry name" value="Ank_2"/>
    <property type="match status" value="1"/>
</dbReference>
<feature type="transmembrane region" description="Helical" evidence="4">
    <location>
        <begin position="229"/>
        <end position="250"/>
    </location>
</feature>
<sequence>VKHLLAMGADVDQEGAVSIFSMLLIADLYRVYNILSGDTVLIGAVRGGHVEIVRALLQKYADIDIRGQDNKTALYWAVEKGNATMVRDILQCNPDTEICTKDGETPLIKATKMRNIEVVELLLDKGAKVSAVDKVKHLCRENTFWKTVGRLTYIFAGLKGVWFYFVEGEITCWGCLIKVFPISLSDEMKTFAGQQIEPLFQFSWLIVFLTLLLCGGLGLLFAFTVDLNLGIAVSLSFLALLYIFFIVIYFGGRREGESWNWAWVLSTRLARHIGYLELLLKLMFVNPPELPEQTTKALPVRFLFTDYNRLSSVGGETSMAEMIATLSDACEREFGFLATRLFRVFKTEDTQGKKKWKKTCCLPSFVIFLFIFGCIIAGITLLAIFRVDPKHLTVNAVLISIASIVGLAFVLNCRTWWQVLDSLLNSQRKRLHNAASKLHKLKSEGFMKVLKCEVELMARMAKTIDSFTQNQTRLVVIIDGLDACEQDKVLQMLDTVRVLFSKGPFIAIFASDPHIIIKAINQNLNSVLRDSNINGHDYMRNIVHLPVFLNSRGLSNARKFLVTSTTNGDIPCTDTAGIQEDPDRRVSQNSLGEMTKLGSKTALNRRDTYRRRQMQRTITRQMSFDLTKLLVTEDWFSDISPQTMRRLLNIVSVTGRLLRANQISFNWDRLASWINLTEQWPYRTSWLILYLEETEGIPDQMTLKTIYERISKNIPTTKDVEPLLEIDGDIRNFEVFLSSRTPVLVARDVKTFLPCTVNLDPKLREIIADVRAARDQINIGGLAYPALPLHEAPPRPPSGYSQPPSVCSSSTSFNGPFGGGVVSPQPHSSYYSGMTGPQHPFYNRPFFAPYLYTPRYYPGGSQHLISRPSVKTNLPRDQSNGLGSGPASGAMISLNSMNVDAVCEKLKQIEGLDQSMLPQYCATIKKANINGRVLAQCNIDELKKEMSMNFGDWHLFRSTVLEMRNAENQVVPEDPRLLSENNSGPVPHGESARRPSHNELPHTELSNQTPYTLNFSFEELNTLGLDEGAPRHSNLSWQSQTRRTPSLSSLNSQDSSIEISKLTDKVQAEYRDAYREYIAQMSQLEGGTGSTTISGRSSPHSTYYMGQSSSGGSIHSNLEPEKGKDSEPKQDDGRKSFLMKRGDVIDYSSSGVSTNDASPLDPITEEDEKSDQSGSKLLPGKKSSERSSLFQTDLKLKGGGLRYQKLPSDEDESGTEESDNTPLLKDDKDKKVEGKVERISKSPEHSAEPIRTFIKAKEYLSDALLDKKDSSDSGVRSSESSPNHSLHNEGADDSQLEKANLIELEDDSHSGKRGIPHSLSGLQDPIIARMSICSEDKKSPSECSLIASSPEENWPACQKAYNLNRTPSTVTLNNNSAPANRSNQNFDEMEGMRETSQVMLRPGSSSNPTAIQNENLKSMTHKRSQRSSYTRLSKDSSELHAVASSDSTGFGEERESIL</sequence>
<dbReference type="SMART" id="SM00248">
    <property type="entry name" value="ANK"/>
    <property type="match status" value="3"/>
</dbReference>
<feature type="repeat" description="ANK" evidence="2">
    <location>
        <begin position="102"/>
        <end position="134"/>
    </location>
</feature>
<feature type="region of interest" description="Disordered" evidence="3">
    <location>
        <begin position="1266"/>
        <end position="1320"/>
    </location>
</feature>
<feature type="region of interest" description="Disordered" evidence="3">
    <location>
        <begin position="1400"/>
        <end position="1458"/>
    </location>
</feature>
<feature type="compositionally biased region" description="Polar residues" evidence="3">
    <location>
        <begin position="1400"/>
        <end position="1418"/>
    </location>
</feature>
<feature type="region of interest" description="Disordered" evidence="3">
    <location>
        <begin position="971"/>
        <end position="1008"/>
    </location>
</feature>